<evidence type="ECO:0000256" key="1">
    <source>
        <dbReference type="SAM" id="SignalP"/>
    </source>
</evidence>
<dbReference type="PROSITE" id="PS51257">
    <property type="entry name" value="PROKAR_LIPOPROTEIN"/>
    <property type="match status" value="1"/>
</dbReference>
<accession>A0A5B8RT72</accession>
<keyword evidence="3" id="KW-1185">Reference proteome</keyword>
<dbReference type="Proteomes" id="UP000321199">
    <property type="component" value="Chromosome"/>
</dbReference>
<dbReference type="OrthoDB" id="8562564at2"/>
<keyword evidence="1" id="KW-0732">Signal</keyword>
<sequence>MTPRRILLPALAALAAAWLAACGNAPPTPDWQMNAHGSLERATRAYLAGDDRVAELEWERARAEVARTGQPELAARLALARCAAEAASLAFSGCPDFAALRGDASAADAAYADYLAGRLEPARAALLPEAQRAPARDVGAIAAVADPLSRLVAAAAALQAGRATPETLVAAVDAASSQGWRRPLLAWLLARQQHAHATGDTALAQGLQRRIELVQSSTPQR</sequence>
<feature type="signal peptide" evidence="1">
    <location>
        <begin position="1"/>
        <end position="20"/>
    </location>
</feature>
<dbReference type="AlphaFoldDB" id="A0A5B8RT72"/>
<dbReference type="EMBL" id="CP042344">
    <property type="protein sequence ID" value="QEA11912.1"/>
    <property type="molecule type" value="Genomic_DNA"/>
</dbReference>
<proteinExistence type="predicted"/>
<evidence type="ECO:0000313" key="3">
    <source>
        <dbReference type="Proteomes" id="UP000321199"/>
    </source>
</evidence>
<feature type="chain" id="PRO_5022782285" evidence="1">
    <location>
        <begin position="21"/>
        <end position="221"/>
    </location>
</feature>
<gene>
    <name evidence="2" type="ORF">FOZ74_02035</name>
</gene>
<reference evidence="2 3" key="1">
    <citation type="submission" date="2019-07" db="EMBL/GenBank/DDBJ databases">
        <title>Complete genome sequence of Comamonas sp. NLF 7-7 isolated from livestock.</title>
        <authorList>
            <person name="Kim D.H."/>
            <person name="Kim J.G."/>
        </authorList>
    </citation>
    <scope>NUCLEOTIDE SEQUENCE [LARGE SCALE GENOMIC DNA]</scope>
    <source>
        <strain evidence="2 3">NLF 7-7</strain>
    </source>
</reference>
<name>A0A5B8RT72_9BURK</name>
<dbReference type="KEGG" id="cof:FOZ74_02035"/>
<protein>
    <submittedName>
        <fullName evidence="2">Uncharacterized protein</fullName>
    </submittedName>
</protein>
<organism evidence="2 3">
    <name type="scientific">Comamonas flocculans</name>
    <dbReference type="NCBI Taxonomy" id="2597701"/>
    <lineage>
        <taxon>Bacteria</taxon>
        <taxon>Pseudomonadati</taxon>
        <taxon>Pseudomonadota</taxon>
        <taxon>Betaproteobacteria</taxon>
        <taxon>Burkholderiales</taxon>
        <taxon>Comamonadaceae</taxon>
        <taxon>Comamonas</taxon>
    </lineage>
</organism>
<evidence type="ECO:0000313" key="2">
    <source>
        <dbReference type="EMBL" id="QEA11912.1"/>
    </source>
</evidence>
<dbReference type="RefSeq" id="WP_146911506.1">
    <property type="nucleotide sequence ID" value="NZ_CP042344.1"/>
</dbReference>